<dbReference type="OrthoDB" id="7855510at2"/>
<keyword evidence="1" id="KW-0812">Transmembrane</keyword>
<protein>
    <submittedName>
        <fullName evidence="2">Branched-chain amino acid transport protein (AzlD)</fullName>
    </submittedName>
</protein>
<sequence>MSAFGYDAIDAAWWPFVFVLLAGWLPTDVWRWLGVASAGRFDDASPALAVARTVATSLVAAVIARLVLYPTGSLADIPTSVRISAVVLGFAAYYWLGRHTLLAILVAEIVLLGVPWAMGSF</sequence>
<name>A0A1H0GW06_9HYPH</name>
<proteinExistence type="predicted"/>
<dbReference type="RefSeq" id="WP_090672415.1">
    <property type="nucleotide sequence ID" value="NZ_FNIT01000003.1"/>
</dbReference>
<dbReference type="Proteomes" id="UP000198793">
    <property type="component" value="Unassembled WGS sequence"/>
</dbReference>
<feature type="transmembrane region" description="Helical" evidence="1">
    <location>
        <begin position="101"/>
        <end position="118"/>
    </location>
</feature>
<evidence type="ECO:0000313" key="3">
    <source>
        <dbReference type="Proteomes" id="UP000198793"/>
    </source>
</evidence>
<keyword evidence="1" id="KW-0472">Membrane</keyword>
<accession>A0A1H0GW06</accession>
<reference evidence="2 3" key="1">
    <citation type="submission" date="2016-10" db="EMBL/GenBank/DDBJ databases">
        <authorList>
            <person name="de Groot N.N."/>
        </authorList>
    </citation>
    <scope>NUCLEOTIDE SEQUENCE [LARGE SCALE GENOMIC DNA]</scope>
    <source>
        <strain evidence="3">L7-484,KACC 16230,DSM 25025</strain>
    </source>
</reference>
<feature type="transmembrane region" description="Helical" evidence="1">
    <location>
        <begin position="45"/>
        <end position="67"/>
    </location>
</feature>
<dbReference type="EMBL" id="FNIT01000003">
    <property type="protein sequence ID" value="SDO11090.1"/>
    <property type="molecule type" value="Genomic_DNA"/>
</dbReference>
<evidence type="ECO:0000313" key="2">
    <source>
        <dbReference type="EMBL" id="SDO11090.1"/>
    </source>
</evidence>
<feature type="transmembrane region" description="Helical" evidence="1">
    <location>
        <begin position="12"/>
        <end position="33"/>
    </location>
</feature>
<organism evidence="2 3">
    <name type="scientific">Aureimonas jatrophae</name>
    <dbReference type="NCBI Taxonomy" id="1166073"/>
    <lineage>
        <taxon>Bacteria</taxon>
        <taxon>Pseudomonadati</taxon>
        <taxon>Pseudomonadota</taxon>
        <taxon>Alphaproteobacteria</taxon>
        <taxon>Hyphomicrobiales</taxon>
        <taxon>Aurantimonadaceae</taxon>
        <taxon>Aureimonas</taxon>
    </lineage>
</organism>
<keyword evidence="1" id="KW-1133">Transmembrane helix</keyword>
<feature type="transmembrane region" description="Helical" evidence="1">
    <location>
        <begin position="79"/>
        <end position="96"/>
    </location>
</feature>
<gene>
    <name evidence="2" type="ORF">SAMN05192530_103376</name>
</gene>
<dbReference type="STRING" id="1166073.SAMN05192530_103376"/>
<dbReference type="AlphaFoldDB" id="A0A1H0GW06"/>
<keyword evidence="3" id="KW-1185">Reference proteome</keyword>
<evidence type="ECO:0000256" key="1">
    <source>
        <dbReference type="SAM" id="Phobius"/>
    </source>
</evidence>